<dbReference type="RefSeq" id="WP_055731685.1">
    <property type="nucleotide sequence ID" value="NZ_BMDY01000001.1"/>
</dbReference>
<proteinExistence type="predicted"/>
<accession>A0ABQ1HVZ6</accession>
<protein>
    <submittedName>
        <fullName evidence="2">Phosphoribosylglycinamide formyltransferase</fullName>
    </submittedName>
</protein>
<dbReference type="Proteomes" id="UP000651977">
    <property type="component" value="Unassembled WGS sequence"/>
</dbReference>
<feature type="chain" id="PRO_5047320647" evidence="1">
    <location>
        <begin position="22"/>
        <end position="145"/>
    </location>
</feature>
<evidence type="ECO:0000256" key="1">
    <source>
        <dbReference type="SAM" id="SignalP"/>
    </source>
</evidence>
<organism evidence="2 3">
    <name type="scientific">Agarivorans gilvus</name>
    <dbReference type="NCBI Taxonomy" id="680279"/>
    <lineage>
        <taxon>Bacteria</taxon>
        <taxon>Pseudomonadati</taxon>
        <taxon>Pseudomonadota</taxon>
        <taxon>Gammaproteobacteria</taxon>
        <taxon>Alteromonadales</taxon>
        <taxon>Alteromonadaceae</taxon>
        <taxon>Agarivorans</taxon>
    </lineage>
</organism>
<evidence type="ECO:0000313" key="3">
    <source>
        <dbReference type="Proteomes" id="UP000651977"/>
    </source>
</evidence>
<sequence>MKKFVVLALSALFTFSSPSFARDDINDYSLEKALSSSTAKAKLGENIAFYFGEQAYGEATKQYGEFKTSKKTNAFNKTDEEACNWAFLSAMIALKDRAVREGGNAVVNIKSNYKNNLTSSEKTFQCGAGALMAGVALTGEVVTLK</sequence>
<feature type="signal peptide" evidence="1">
    <location>
        <begin position="1"/>
        <end position="21"/>
    </location>
</feature>
<reference evidence="3" key="1">
    <citation type="journal article" date="2019" name="Int. J. Syst. Evol. Microbiol.">
        <title>The Global Catalogue of Microorganisms (GCM) 10K type strain sequencing project: providing services to taxonomists for standard genome sequencing and annotation.</title>
        <authorList>
            <consortium name="The Broad Institute Genomics Platform"/>
            <consortium name="The Broad Institute Genome Sequencing Center for Infectious Disease"/>
            <person name="Wu L."/>
            <person name="Ma J."/>
        </authorList>
    </citation>
    <scope>NUCLEOTIDE SEQUENCE [LARGE SCALE GENOMIC DNA]</scope>
    <source>
        <strain evidence="3">CGMCC 1.10131</strain>
    </source>
</reference>
<evidence type="ECO:0000313" key="2">
    <source>
        <dbReference type="EMBL" id="GGA91912.1"/>
    </source>
</evidence>
<keyword evidence="3" id="KW-1185">Reference proteome</keyword>
<comment type="caution">
    <text evidence="2">The sequence shown here is derived from an EMBL/GenBank/DDBJ whole genome shotgun (WGS) entry which is preliminary data.</text>
</comment>
<name>A0ABQ1HVZ6_9ALTE</name>
<gene>
    <name evidence="2" type="ORF">GCM10007414_00660</name>
</gene>
<keyword evidence="1" id="KW-0732">Signal</keyword>
<dbReference type="EMBL" id="BMDY01000001">
    <property type="protein sequence ID" value="GGA91912.1"/>
    <property type="molecule type" value="Genomic_DNA"/>
</dbReference>